<keyword evidence="2 5" id="KW-0547">Nucleotide-binding</keyword>
<dbReference type="STRING" id="1054147.F4Q5Q1"/>
<evidence type="ECO:0000313" key="6">
    <source>
        <dbReference type="EMBL" id="EGG17310.1"/>
    </source>
</evidence>
<dbReference type="EMBL" id="GL883021">
    <property type="protein sequence ID" value="EGG17310.1"/>
    <property type="molecule type" value="Genomic_DNA"/>
</dbReference>
<dbReference type="GeneID" id="14869048"/>
<proteinExistence type="inferred from homology"/>
<dbReference type="KEGG" id="dfa:DFA_08303"/>
<dbReference type="PANTHER" id="PTHR21231:SF3">
    <property type="entry name" value="GPN-LOOP GTPASE 2"/>
    <property type="match status" value="1"/>
</dbReference>
<comment type="subunit">
    <text evidence="5">Binds to RNA polymerase II (RNAPII).</text>
</comment>
<keyword evidence="7" id="KW-1185">Reference proteome</keyword>
<evidence type="ECO:0000256" key="5">
    <source>
        <dbReference type="RuleBase" id="RU365059"/>
    </source>
</evidence>
<dbReference type="CDD" id="cd17871">
    <property type="entry name" value="GPN2"/>
    <property type="match status" value="1"/>
</dbReference>
<evidence type="ECO:0000256" key="3">
    <source>
        <dbReference type="ARBA" id="ARBA00022801"/>
    </source>
</evidence>
<evidence type="ECO:0000256" key="2">
    <source>
        <dbReference type="ARBA" id="ARBA00022741"/>
    </source>
</evidence>
<organism evidence="6 7">
    <name type="scientific">Cavenderia fasciculata</name>
    <name type="common">Slime mold</name>
    <name type="synonym">Dictyostelium fasciculatum</name>
    <dbReference type="NCBI Taxonomy" id="261658"/>
    <lineage>
        <taxon>Eukaryota</taxon>
        <taxon>Amoebozoa</taxon>
        <taxon>Evosea</taxon>
        <taxon>Eumycetozoa</taxon>
        <taxon>Dictyostelia</taxon>
        <taxon>Acytosteliales</taxon>
        <taxon>Cavenderiaceae</taxon>
        <taxon>Cavenderia</taxon>
    </lineage>
</organism>
<reference evidence="7" key="1">
    <citation type="journal article" date="2011" name="Genome Res.">
        <title>Phylogeny-wide analysis of social amoeba genomes highlights ancient origins for complex intercellular communication.</title>
        <authorList>
            <person name="Heidel A.J."/>
            <person name="Lawal H.M."/>
            <person name="Felder M."/>
            <person name="Schilde C."/>
            <person name="Helps N.R."/>
            <person name="Tunggal B."/>
            <person name="Rivero F."/>
            <person name="John U."/>
            <person name="Schleicher M."/>
            <person name="Eichinger L."/>
            <person name="Platzer M."/>
            <person name="Noegel A.A."/>
            <person name="Schaap P."/>
            <person name="Gloeckner G."/>
        </authorList>
    </citation>
    <scope>NUCLEOTIDE SEQUENCE [LARGE SCALE GENOMIC DNA]</scope>
    <source>
        <strain evidence="7">SH3</strain>
    </source>
</reference>
<comment type="function">
    <text evidence="5">Small GTPase required for proper localization of RNA polymerase II and III (RNAPII and RNAPIII). May act at an RNAP assembly step prior to nuclear import.</text>
</comment>
<dbReference type="InterPro" id="IPR027417">
    <property type="entry name" value="P-loop_NTPase"/>
</dbReference>
<dbReference type="GO" id="GO:0003924">
    <property type="term" value="F:GTPase activity"/>
    <property type="evidence" value="ECO:0007669"/>
    <property type="project" value="TreeGrafter"/>
</dbReference>
<accession>F4Q5Q1</accession>
<dbReference type="SUPFAM" id="SSF52540">
    <property type="entry name" value="P-loop containing nucleoside triphosphate hydrolases"/>
    <property type="match status" value="1"/>
</dbReference>
<keyword evidence="3 5" id="KW-0378">Hydrolase</keyword>
<dbReference type="GO" id="GO:0005737">
    <property type="term" value="C:cytoplasm"/>
    <property type="evidence" value="ECO:0007669"/>
    <property type="project" value="TreeGrafter"/>
</dbReference>
<dbReference type="PANTHER" id="PTHR21231">
    <property type="entry name" value="XPA-BINDING PROTEIN 1-RELATED"/>
    <property type="match status" value="1"/>
</dbReference>
<dbReference type="InterPro" id="IPR004130">
    <property type="entry name" value="Gpn"/>
</dbReference>
<name>F4Q5Q1_CACFS</name>
<evidence type="ECO:0000313" key="7">
    <source>
        <dbReference type="Proteomes" id="UP000007797"/>
    </source>
</evidence>
<sequence>MPFGQIVIGPPGSGKTVYCNGMSQFLASIGRKVAVVNLDPANETIPYTATIDVRDLIDFEKLMIDEELGPNGALLYSMEYLEKNLDWLKEELAKIPDHYIIFDCPGQIELYTHDKTVSRIFDEITNWSYRLTVIQVFDSFYCKNPSNYISVLLVSLSSMLRIALPHVNVFSKIDLIEKNGELDFQLEYYTDVLDLGFLHTFLDADKRHPQFGKLNKALTSLIEDFNLVAFHPLNILDKESVYDLVKAIDKSNGFVYNSLNTNNAAIMELHEREMKWEFDKKQEIQERYFTTKFDDHDDNDNNNDQFMKDS</sequence>
<dbReference type="FunFam" id="3.40.50.300:FF:000338">
    <property type="entry name" value="GPN-loop GTPase 2"/>
    <property type="match status" value="1"/>
</dbReference>
<dbReference type="Proteomes" id="UP000007797">
    <property type="component" value="Unassembled WGS sequence"/>
</dbReference>
<dbReference type="AlphaFoldDB" id="F4Q5Q1"/>
<dbReference type="OMA" id="ATHNYFL"/>
<dbReference type="Gene3D" id="3.40.50.300">
    <property type="entry name" value="P-loop containing nucleotide triphosphate hydrolases"/>
    <property type="match status" value="1"/>
</dbReference>
<comment type="similarity">
    <text evidence="1 5">Belongs to the GPN-loop GTPase family.</text>
</comment>
<dbReference type="InterPro" id="IPR030231">
    <property type="entry name" value="Gpn2"/>
</dbReference>
<dbReference type="OrthoDB" id="5839at2759"/>
<evidence type="ECO:0000256" key="4">
    <source>
        <dbReference type="ARBA" id="ARBA00023134"/>
    </source>
</evidence>
<keyword evidence="4 5" id="KW-0342">GTP-binding</keyword>
<protein>
    <recommendedName>
        <fullName evidence="5">GPN-loop GTPase 2</fullName>
    </recommendedName>
</protein>
<evidence type="ECO:0000256" key="1">
    <source>
        <dbReference type="ARBA" id="ARBA00005290"/>
    </source>
</evidence>
<dbReference type="GO" id="GO:0005525">
    <property type="term" value="F:GTP binding"/>
    <property type="evidence" value="ECO:0007669"/>
    <property type="project" value="UniProtKB-KW"/>
</dbReference>
<dbReference type="RefSeq" id="XP_004355794.1">
    <property type="nucleotide sequence ID" value="XM_004355741.1"/>
</dbReference>
<gene>
    <name evidence="6" type="primary">gpn2</name>
    <name evidence="6" type="ORF">DFA_08303</name>
</gene>
<dbReference type="Pfam" id="PF03029">
    <property type="entry name" value="ATP_bind_1"/>
    <property type="match status" value="1"/>
</dbReference>